<keyword evidence="4" id="KW-1185">Reference proteome</keyword>
<dbReference type="Proteomes" id="UP000032671">
    <property type="component" value="Unassembled WGS sequence"/>
</dbReference>
<reference evidence="2 4" key="2">
    <citation type="submission" date="2019-07" db="EMBL/GenBank/DDBJ databases">
        <title>Whole genome shotgun sequence of Acetobacter cibinongensis NBRC 16605.</title>
        <authorList>
            <person name="Hosoyama A."/>
            <person name="Uohara A."/>
            <person name="Ohji S."/>
            <person name="Ichikawa N."/>
        </authorList>
    </citation>
    <scope>NUCLEOTIDE SEQUENCE [LARGE SCALE GENOMIC DNA]</scope>
    <source>
        <strain evidence="2 4">NBRC 16605</strain>
    </source>
</reference>
<sequence>MVQILIVTLLVLCCAAYWLQRLAPATTIPFWRALAGSLQGTQVFPALRAKAERLATPNGASSGCGGCKGCDKSGGGCH</sequence>
<protein>
    <submittedName>
        <fullName evidence="1">Uncharacterized protein</fullName>
    </submittedName>
</protein>
<name>A0A0D6N0S4_9PROT</name>
<dbReference type="Proteomes" id="UP000321891">
    <property type="component" value="Unassembled WGS sequence"/>
</dbReference>
<dbReference type="STRING" id="1231339.Abci_006_013"/>
<dbReference type="RefSeq" id="WP_048837632.1">
    <property type="nucleotide sequence ID" value="NZ_BAMV01000006.1"/>
</dbReference>
<dbReference type="Pfam" id="PF20228">
    <property type="entry name" value="DUF6587"/>
    <property type="match status" value="1"/>
</dbReference>
<gene>
    <name evidence="1" type="ORF">Abci_006_013</name>
    <name evidence="2" type="ORF">ACI01nite_00250</name>
</gene>
<dbReference type="AlphaFoldDB" id="A0A0D6N0S4"/>
<proteinExistence type="predicted"/>
<evidence type="ECO:0000313" key="1">
    <source>
        <dbReference type="EMBL" id="GAN59534.1"/>
    </source>
</evidence>
<evidence type="ECO:0000313" key="3">
    <source>
        <dbReference type="Proteomes" id="UP000032671"/>
    </source>
</evidence>
<dbReference type="EMBL" id="BAMV01000006">
    <property type="protein sequence ID" value="GAN59534.1"/>
    <property type="molecule type" value="Genomic_DNA"/>
</dbReference>
<reference evidence="1 3" key="1">
    <citation type="submission" date="2012-11" db="EMBL/GenBank/DDBJ databases">
        <title>Whole genome sequence of Acetobacter cibinongensis 4H-1.</title>
        <authorList>
            <person name="Azuma Y."/>
            <person name="Higashiura N."/>
            <person name="Hirakawa H."/>
            <person name="Matsushita K."/>
        </authorList>
    </citation>
    <scope>NUCLEOTIDE SEQUENCE [LARGE SCALE GENOMIC DNA]</scope>
    <source>
        <strain evidence="1 3">4H-1</strain>
    </source>
</reference>
<evidence type="ECO:0000313" key="2">
    <source>
        <dbReference type="EMBL" id="GEL57423.1"/>
    </source>
</evidence>
<comment type="caution">
    <text evidence="1">The sequence shown here is derived from an EMBL/GenBank/DDBJ whole genome shotgun (WGS) entry which is preliminary data.</text>
</comment>
<dbReference type="InterPro" id="IPR046494">
    <property type="entry name" value="DUF6587"/>
</dbReference>
<evidence type="ECO:0000313" key="4">
    <source>
        <dbReference type="Proteomes" id="UP000321891"/>
    </source>
</evidence>
<dbReference type="EMBL" id="BJVU01000001">
    <property type="protein sequence ID" value="GEL57423.1"/>
    <property type="molecule type" value="Genomic_DNA"/>
</dbReference>
<accession>A0A6N3SLJ6</accession>
<organism evidence="1 3">
    <name type="scientific">Acetobacter cibinongensis</name>
    <dbReference type="NCBI Taxonomy" id="146475"/>
    <lineage>
        <taxon>Bacteria</taxon>
        <taxon>Pseudomonadati</taxon>
        <taxon>Pseudomonadota</taxon>
        <taxon>Alphaproteobacteria</taxon>
        <taxon>Acetobacterales</taxon>
        <taxon>Acetobacteraceae</taxon>
        <taxon>Acetobacter</taxon>
    </lineage>
</organism>
<accession>A0A0D6N0S4</accession>